<dbReference type="InterPro" id="IPR000276">
    <property type="entry name" value="GPCR_Rhodpsn"/>
</dbReference>
<dbReference type="CDD" id="cd00637">
    <property type="entry name" value="7tm_classA_rhodopsin-like"/>
    <property type="match status" value="1"/>
</dbReference>
<dbReference type="PROSITE" id="PS50262">
    <property type="entry name" value="G_PROTEIN_RECEP_F1_2"/>
    <property type="match status" value="1"/>
</dbReference>
<evidence type="ECO:0000256" key="8">
    <source>
        <dbReference type="ARBA" id="ARBA00023180"/>
    </source>
</evidence>
<feature type="transmembrane region" description="Helical" evidence="11">
    <location>
        <begin position="170"/>
        <end position="196"/>
    </location>
</feature>
<keyword evidence="2" id="KW-1003">Cell membrane</keyword>
<name>A0A1I7YP19_9BILA</name>
<keyword evidence="5 10" id="KW-0297">G-protein coupled receptor</keyword>
<dbReference type="AlphaFoldDB" id="A0A1I7YP19"/>
<comment type="similarity">
    <text evidence="10">Belongs to the G-protein coupled receptor 1 family.</text>
</comment>
<evidence type="ECO:0000256" key="1">
    <source>
        <dbReference type="ARBA" id="ARBA00004651"/>
    </source>
</evidence>
<feature type="transmembrane region" description="Helical" evidence="11">
    <location>
        <begin position="248"/>
        <end position="270"/>
    </location>
</feature>
<evidence type="ECO:0000256" key="2">
    <source>
        <dbReference type="ARBA" id="ARBA00022475"/>
    </source>
</evidence>
<dbReference type="PANTHER" id="PTHR24246">
    <property type="entry name" value="OLFACTORY RECEPTOR AND ADENOSINE RECEPTOR"/>
    <property type="match status" value="1"/>
</dbReference>
<accession>A0A1I7YP19</accession>
<dbReference type="Proteomes" id="UP000095287">
    <property type="component" value="Unplaced"/>
</dbReference>
<dbReference type="InterPro" id="IPR017452">
    <property type="entry name" value="GPCR_Rhodpsn_7TM"/>
</dbReference>
<feature type="transmembrane region" description="Helical" evidence="11">
    <location>
        <begin position="12"/>
        <end position="33"/>
    </location>
</feature>
<evidence type="ECO:0000256" key="6">
    <source>
        <dbReference type="ARBA" id="ARBA00023136"/>
    </source>
</evidence>
<keyword evidence="13" id="KW-1185">Reference proteome</keyword>
<keyword evidence="4 11" id="KW-1133">Transmembrane helix</keyword>
<dbReference type="PRINTS" id="PR00237">
    <property type="entry name" value="GPCRRHODOPSN"/>
</dbReference>
<dbReference type="Pfam" id="PF10320">
    <property type="entry name" value="7TM_GPCR_Srsx"/>
    <property type="match status" value="1"/>
</dbReference>
<evidence type="ECO:0000256" key="4">
    <source>
        <dbReference type="ARBA" id="ARBA00022989"/>
    </source>
</evidence>
<evidence type="ECO:0000256" key="11">
    <source>
        <dbReference type="SAM" id="Phobius"/>
    </source>
</evidence>
<proteinExistence type="inferred from homology"/>
<sequence length="349" mass="39045">MAEADAHLSLSILRLVVFVVATSGNGLILFVVLRSRRLRKSSSNLLLAQLAFSDLFLGLSAGTRGISNIIFGHLGMTSYDKAVCLYLGFPTNFGIHLSQTTVLAISLDRFLCVKFPVLFRKMESVKVAVIRFFICLAYSMLGTGCIYVGVELDDKKIPVCSSGAVMTQWYSTYFVIFSTVFSMLIYAFYATIYILFKRLSHNTVGNAQQNLFVTMTAILVSYFLLFGLPTSILTVLKLMNAPSLIRNYMSAFTSFLSTLTSVANIFIYGWKHQEVRNHTKAMLGMAKVTMVEPITIGSRRTTKTREVYTEALLGSWLQVRALCVQKNVSWESVRRRAVRTFSATDYCPP</sequence>
<dbReference type="InterPro" id="IPR019424">
    <property type="entry name" value="7TM_GPCR_Srsx"/>
</dbReference>
<protein>
    <submittedName>
        <fullName evidence="14">G_PROTEIN_RECEP_F1_2 domain-containing protein</fullName>
    </submittedName>
</protein>
<dbReference type="GO" id="GO:0004930">
    <property type="term" value="F:G protein-coupled receptor activity"/>
    <property type="evidence" value="ECO:0007669"/>
    <property type="project" value="UniProtKB-KW"/>
</dbReference>
<evidence type="ECO:0000259" key="12">
    <source>
        <dbReference type="PROSITE" id="PS50262"/>
    </source>
</evidence>
<dbReference type="PANTHER" id="PTHR24246:SF27">
    <property type="entry name" value="ADENOSINE RECEPTOR, ISOFORM A"/>
    <property type="match status" value="1"/>
</dbReference>
<keyword evidence="8" id="KW-0325">Glycoprotein</keyword>
<feature type="transmembrane region" description="Helical" evidence="11">
    <location>
        <begin position="128"/>
        <end position="150"/>
    </location>
</feature>
<evidence type="ECO:0000313" key="13">
    <source>
        <dbReference type="Proteomes" id="UP000095287"/>
    </source>
</evidence>
<dbReference type="GO" id="GO:0005886">
    <property type="term" value="C:plasma membrane"/>
    <property type="evidence" value="ECO:0007669"/>
    <property type="project" value="UniProtKB-SubCell"/>
</dbReference>
<dbReference type="WBParaSite" id="L893_g18361.t1">
    <property type="protein sequence ID" value="L893_g18361.t1"/>
    <property type="gene ID" value="L893_g18361"/>
</dbReference>
<dbReference type="PROSITE" id="PS00237">
    <property type="entry name" value="G_PROTEIN_RECEP_F1_1"/>
    <property type="match status" value="1"/>
</dbReference>
<feature type="domain" description="G-protein coupled receptors family 1 profile" evidence="12">
    <location>
        <begin position="24"/>
        <end position="268"/>
    </location>
</feature>
<keyword evidence="3 10" id="KW-0812">Transmembrane</keyword>
<comment type="subcellular location">
    <subcellularLocation>
        <location evidence="1">Cell membrane</location>
        <topology evidence="1">Multi-pass membrane protein</topology>
    </subcellularLocation>
</comment>
<dbReference type="SMART" id="SM01381">
    <property type="entry name" value="7TM_GPCR_Srsx"/>
    <property type="match status" value="1"/>
</dbReference>
<evidence type="ECO:0000256" key="10">
    <source>
        <dbReference type="RuleBase" id="RU000688"/>
    </source>
</evidence>
<feature type="transmembrane region" description="Helical" evidence="11">
    <location>
        <begin position="217"/>
        <end position="236"/>
    </location>
</feature>
<reference evidence="14" key="1">
    <citation type="submission" date="2016-11" db="UniProtKB">
        <authorList>
            <consortium name="WormBaseParasite"/>
        </authorList>
    </citation>
    <scope>IDENTIFICATION</scope>
</reference>
<evidence type="ECO:0000313" key="14">
    <source>
        <dbReference type="WBParaSite" id="L893_g18361.t1"/>
    </source>
</evidence>
<evidence type="ECO:0000256" key="7">
    <source>
        <dbReference type="ARBA" id="ARBA00023170"/>
    </source>
</evidence>
<keyword evidence="9 10" id="KW-0807">Transducer</keyword>
<evidence type="ECO:0000256" key="5">
    <source>
        <dbReference type="ARBA" id="ARBA00023040"/>
    </source>
</evidence>
<keyword evidence="7 10" id="KW-0675">Receptor</keyword>
<organism evidence="13 14">
    <name type="scientific">Steinernema glaseri</name>
    <dbReference type="NCBI Taxonomy" id="37863"/>
    <lineage>
        <taxon>Eukaryota</taxon>
        <taxon>Metazoa</taxon>
        <taxon>Ecdysozoa</taxon>
        <taxon>Nematoda</taxon>
        <taxon>Chromadorea</taxon>
        <taxon>Rhabditida</taxon>
        <taxon>Tylenchina</taxon>
        <taxon>Panagrolaimomorpha</taxon>
        <taxon>Strongyloidoidea</taxon>
        <taxon>Steinernematidae</taxon>
        <taxon>Steinernema</taxon>
    </lineage>
</organism>
<dbReference type="Gene3D" id="1.20.1070.10">
    <property type="entry name" value="Rhodopsin 7-helix transmembrane proteins"/>
    <property type="match status" value="1"/>
</dbReference>
<keyword evidence="6 11" id="KW-0472">Membrane</keyword>
<evidence type="ECO:0000256" key="9">
    <source>
        <dbReference type="ARBA" id="ARBA00023224"/>
    </source>
</evidence>
<evidence type="ECO:0000256" key="3">
    <source>
        <dbReference type="ARBA" id="ARBA00022692"/>
    </source>
</evidence>
<dbReference type="SUPFAM" id="SSF81321">
    <property type="entry name" value="Family A G protein-coupled receptor-like"/>
    <property type="match status" value="1"/>
</dbReference>